<dbReference type="Gene3D" id="3.40.630.40">
    <property type="entry name" value="Zn-dependent exopeptidases"/>
    <property type="match status" value="1"/>
</dbReference>
<comment type="caution">
    <text evidence="3">The sequence shown here is derived from an EMBL/GenBank/DDBJ whole genome shotgun (WGS) entry which is preliminary data.</text>
</comment>
<accession>A0A7W8JZS7</accession>
<dbReference type="Proteomes" id="UP000552709">
    <property type="component" value="Unassembled WGS sequence"/>
</dbReference>
<dbReference type="EMBL" id="JACHFL010000025">
    <property type="protein sequence ID" value="MBB5366010.1"/>
    <property type="molecule type" value="Genomic_DNA"/>
</dbReference>
<name>A0A7W8JZS7_9DEIO</name>
<evidence type="ECO:0000256" key="1">
    <source>
        <dbReference type="ARBA" id="ARBA00022801"/>
    </source>
</evidence>
<dbReference type="RefSeq" id="WP_229790261.1">
    <property type="nucleotide sequence ID" value="NZ_JACHFL010000025.1"/>
</dbReference>
<dbReference type="CDD" id="cd02696">
    <property type="entry name" value="MurNAc-LAA"/>
    <property type="match status" value="1"/>
</dbReference>
<keyword evidence="4" id="KW-1185">Reference proteome</keyword>
<gene>
    <name evidence="3" type="ORF">HNQ08_005136</name>
</gene>
<dbReference type="GO" id="GO:0030288">
    <property type="term" value="C:outer membrane-bounded periplasmic space"/>
    <property type="evidence" value="ECO:0007669"/>
    <property type="project" value="TreeGrafter"/>
</dbReference>
<evidence type="ECO:0000313" key="4">
    <source>
        <dbReference type="Proteomes" id="UP000552709"/>
    </source>
</evidence>
<dbReference type="AlphaFoldDB" id="A0A7W8JZS7"/>
<dbReference type="PANTHER" id="PTHR30404:SF0">
    <property type="entry name" value="N-ACETYLMURAMOYL-L-ALANINE AMIDASE AMIC"/>
    <property type="match status" value="1"/>
</dbReference>
<protein>
    <submittedName>
        <fullName evidence="3">N-acetylmuramoyl-L-alanine amidase</fullName>
        <ecNumber evidence="3">3.5.1.28</ecNumber>
    </submittedName>
</protein>
<feature type="domain" description="MurNAc-LAA" evidence="2">
    <location>
        <begin position="240"/>
        <end position="392"/>
    </location>
</feature>
<dbReference type="SUPFAM" id="SSF53187">
    <property type="entry name" value="Zn-dependent exopeptidases"/>
    <property type="match status" value="1"/>
</dbReference>
<keyword evidence="1 3" id="KW-0378">Hydrolase</keyword>
<reference evidence="3 4" key="1">
    <citation type="submission" date="2020-08" db="EMBL/GenBank/DDBJ databases">
        <title>Genomic Encyclopedia of Type Strains, Phase IV (KMG-IV): sequencing the most valuable type-strain genomes for metagenomic binning, comparative biology and taxonomic classification.</title>
        <authorList>
            <person name="Goeker M."/>
        </authorList>
    </citation>
    <scope>NUCLEOTIDE SEQUENCE [LARGE SCALE GENOMIC DNA]</scope>
    <source>
        <strain evidence="3 4">DSM 27939</strain>
    </source>
</reference>
<proteinExistence type="predicted"/>
<dbReference type="EC" id="3.5.1.28" evidence="3"/>
<evidence type="ECO:0000259" key="2">
    <source>
        <dbReference type="SMART" id="SM00646"/>
    </source>
</evidence>
<dbReference type="PANTHER" id="PTHR30404">
    <property type="entry name" value="N-ACETYLMURAMOYL-L-ALANINE AMIDASE"/>
    <property type="match status" value="1"/>
</dbReference>
<dbReference type="SMART" id="SM00646">
    <property type="entry name" value="Ami_3"/>
    <property type="match status" value="1"/>
</dbReference>
<dbReference type="InterPro" id="IPR050695">
    <property type="entry name" value="N-acetylmuramoyl_amidase_3"/>
</dbReference>
<dbReference type="InterPro" id="IPR002508">
    <property type="entry name" value="MurNAc-LAA_cat"/>
</dbReference>
<dbReference type="FunFam" id="3.40.630.40:FF:000005">
    <property type="entry name" value="N-acetylmuramoyl-L-alanine amidase (AmiA)"/>
    <property type="match status" value="1"/>
</dbReference>
<sequence>MSLKRRSPAAHSERPPFRPSQWFLGLLVTLTLAAAAVAAPRLGIHEGYSRLVFPLPAPTTAALKVTGQTATVTLGAALPSESGALTLVGVKAYAVQGRTVRVTLAPGHTKAKVSVLPAAGGQPARLVIDVLTSTANVPAKPTTTAKVPAIKPTVAKPAPAAVTRPASTRPLNRPLLVLDPGHGGNDSGMASQWVREEDVNLAVALLVRKKLREHGVDVIMTRSTDRHLSLNKQVDLDMRSRLATTGTVSAFVSIHTNASGPNAQGIETFYFGQPMAGQGRSTAVFENGGGQAGEALTRRMTSSAQGMLGDILAQAKLSFSRQLAQQVQANLIRATGAVSRGVRTDAFYVIRNPTTPAILIELGFGTHPVEGPKLAQPAYQERMAQAIAQALLTFLNQK</sequence>
<evidence type="ECO:0000313" key="3">
    <source>
        <dbReference type="EMBL" id="MBB5366010.1"/>
    </source>
</evidence>
<dbReference type="GO" id="GO:0009253">
    <property type="term" value="P:peptidoglycan catabolic process"/>
    <property type="evidence" value="ECO:0007669"/>
    <property type="project" value="InterPro"/>
</dbReference>
<dbReference type="Pfam" id="PF01520">
    <property type="entry name" value="Amidase_3"/>
    <property type="match status" value="1"/>
</dbReference>
<organism evidence="3 4">
    <name type="scientific">Deinococcus humi</name>
    <dbReference type="NCBI Taxonomy" id="662880"/>
    <lineage>
        <taxon>Bacteria</taxon>
        <taxon>Thermotogati</taxon>
        <taxon>Deinococcota</taxon>
        <taxon>Deinococci</taxon>
        <taxon>Deinococcales</taxon>
        <taxon>Deinococcaceae</taxon>
        <taxon>Deinococcus</taxon>
    </lineage>
</organism>
<dbReference type="GO" id="GO:0008745">
    <property type="term" value="F:N-acetylmuramoyl-L-alanine amidase activity"/>
    <property type="evidence" value="ECO:0007669"/>
    <property type="project" value="UniProtKB-EC"/>
</dbReference>